<sequence>MKTYIYLLLFISFSSYGERIYTMDKNDFINQFNDSIALQKIYCYNEKGEKIWLNCNENFQLTIKLSNNKEYKLMLQTIRYKSGKIKASEYNAWWPSKKISSYDIDNVVSFKIINLAALFAEREVPYFEINNIKKNIKFKNDSIRNKFQTGTEFVINLKKKDEINNDLKILENLSYNIKFKDNKKTEYGIVQKISNDSIYISNDYNENMSLANKRKYEIYKYSISDISELELLKSGGWSLKTIKMEEFIVNIEKTNKDSLKNYQCWYAMNPVNGKINLYRYWLTNRGFVGITESNQKIFWYEGE</sequence>
<organism evidence="1 2">
    <name type="scientific">Flavobacterium restrictum</name>
    <dbReference type="NCBI Taxonomy" id="2594428"/>
    <lineage>
        <taxon>Bacteria</taxon>
        <taxon>Pseudomonadati</taxon>
        <taxon>Bacteroidota</taxon>
        <taxon>Flavobacteriia</taxon>
        <taxon>Flavobacteriales</taxon>
        <taxon>Flavobacteriaceae</taxon>
        <taxon>Flavobacterium</taxon>
    </lineage>
</organism>
<gene>
    <name evidence="1" type="ORF">FNW21_15490</name>
</gene>
<keyword evidence="2" id="KW-1185">Reference proteome</keyword>
<dbReference type="Proteomes" id="UP000316371">
    <property type="component" value="Unassembled WGS sequence"/>
</dbReference>
<accession>A0A553DR87</accession>
<evidence type="ECO:0000313" key="2">
    <source>
        <dbReference type="Proteomes" id="UP000316371"/>
    </source>
</evidence>
<dbReference type="OrthoDB" id="1429969at2"/>
<dbReference type="RefSeq" id="WP_144257661.1">
    <property type="nucleotide sequence ID" value="NZ_VJZT01000028.1"/>
</dbReference>
<reference evidence="1 2" key="1">
    <citation type="submission" date="2019-07" db="EMBL/GenBank/DDBJ databases">
        <title>Novel species of Flavobacterium.</title>
        <authorList>
            <person name="Liu Q."/>
            <person name="Xin Y.-H."/>
        </authorList>
    </citation>
    <scope>NUCLEOTIDE SEQUENCE [LARGE SCALE GENOMIC DNA]</scope>
    <source>
        <strain evidence="1 2">LB1R34</strain>
    </source>
</reference>
<protein>
    <submittedName>
        <fullName evidence="1">Uncharacterized protein</fullName>
    </submittedName>
</protein>
<proteinExistence type="predicted"/>
<comment type="caution">
    <text evidence="1">The sequence shown here is derived from an EMBL/GenBank/DDBJ whole genome shotgun (WGS) entry which is preliminary data.</text>
</comment>
<dbReference type="EMBL" id="VJZT01000028">
    <property type="protein sequence ID" value="TRX35215.1"/>
    <property type="molecule type" value="Genomic_DNA"/>
</dbReference>
<dbReference type="AlphaFoldDB" id="A0A553DR87"/>
<name>A0A553DR87_9FLAO</name>
<evidence type="ECO:0000313" key="1">
    <source>
        <dbReference type="EMBL" id="TRX35215.1"/>
    </source>
</evidence>